<evidence type="ECO:0000256" key="2">
    <source>
        <dbReference type="ARBA" id="ARBA00022827"/>
    </source>
</evidence>
<keyword evidence="6" id="KW-1185">Reference proteome</keyword>
<dbReference type="GO" id="GO:0016491">
    <property type="term" value="F:oxidoreductase activity"/>
    <property type="evidence" value="ECO:0007669"/>
    <property type="project" value="UniProtKB-KW"/>
</dbReference>
<keyword evidence="1" id="KW-0285">Flavoprotein</keyword>
<dbReference type="PANTHER" id="PTHR46865:SF7">
    <property type="entry name" value="MONOOXYGENASE, PUTATIVE (AFU_ORTHOLOGUE AFUA_8G07040)-RELATED"/>
    <property type="match status" value="1"/>
</dbReference>
<protein>
    <submittedName>
        <fullName evidence="5">2-polyprenyl-6-methoxyphenol hydroxylase</fullName>
    </submittedName>
</protein>
<keyword evidence="3" id="KW-0560">Oxidoreductase</keyword>
<proteinExistence type="predicted"/>
<evidence type="ECO:0000256" key="1">
    <source>
        <dbReference type="ARBA" id="ARBA00022630"/>
    </source>
</evidence>
<dbReference type="InterPro" id="IPR051704">
    <property type="entry name" value="FAD_aromatic-hydroxylase"/>
</dbReference>
<feature type="domain" description="FAD-binding" evidence="4">
    <location>
        <begin position="5"/>
        <end position="347"/>
    </location>
</feature>
<evidence type="ECO:0000313" key="5">
    <source>
        <dbReference type="EMBL" id="KAF5688427.1"/>
    </source>
</evidence>
<dbReference type="InterPro" id="IPR036188">
    <property type="entry name" value="FAD/NAD-bd_sf"/>
</dbReference>
<evidence type="ECO:0000313" key="6">
    <source>
        <dbReference type="Proteomes" id="UP000572754"/>
    </source>
</evidence>
<dbReference type="EMBL" id="JAAQPE010000061">
    <property type="protein sequence ID" value="KAF5688427.1"/>
    <property type="molecule type" value="Genomic_DNA"/>
</dbReference>
<reference evidence="5 6" key="2">
    <citation type="submission" date="2020-05" db="EMBL/GenBank/DDBJ databases">
        <title>Identification and distribution of gene clusters putatively required for synthesis of sphingolipid metabolism inhibitors in phylogenetically diverse species of the filamentous fungus Fusarium.</title>
        <authorList>
            <person name="Kim H.-S."/>
            <person name="Busman M."/>
            <person name="Brown D.W."/>
            <person name="Divon H."/>
            <person name="Uhlig S."/>
            <person name="Proctor R.H."/>
        </authorList>
    </citation>
    <scope>NUCLEOTIDE SEQUENCE [LARGE SCALE GENOMIC DNA]</scope>
    <source>
        <strain evidence="5 6">NRRL 25331</strain>
    </source>
</reference>
<evidence type="ECO:0000256" key="3">
    <source>
        <dbReference type="ARBA" id="ARBA00023002"/>
    </source>
</evidence>
<dbReference type="Pfam" id="PF01494">
    <property type="entry name" value="FAD_binding_3"/>
    <property type="match status" value="1"/>
</dbReference>
<name>A0A8H5X5U3_FUSCI</name>
<dbReference type="SUPFAM" id="SSF51905">
    <property type="entry name" value="FAD/NAD(P)-binding domain"/>
    <property type="match status" value="1"/>
</dbReference>
<reference evidence="6" key="1">
    <citation type="journal article" date="2020" name="BMC Genomics">
        <title>Correction to: Identification and distribution of gene clusters required for synthesis of sphingolipid metabolism inhibitors in diverse species of the filamentous fungus Fusarium.</title>
        <authorList>
            <person name="Kim H.S."/>
            <person name="Lohmar J.M."/>
            <person name="Busman M."/>
            <person name="Brown D.W."/>
            <person name="Naumann T.A."/>
            <person name="Divon H.H."/>
            <person name="Lysoe E."/>
            <person name="Uhlig S."/>
            <person name="Proctor R.H."/>
        </authorList>
    </citation>
    <scope>NUCLEOTIDE SEQUENCE [LARGE SCALE GENOMIC DNA]</scope>
    <source>
        <strain evidence="6">NRRL 25331</strain>
    </source>
</reference>
<dbReference type="Gene3D" id="3.30.9.10">
    <property type="entry name" value="D-Amino Acid Oxidase, subunit A, domain 2"/>
    <property type="match status" value="1"/>
</dbReference>
<evidence type="ECO:0000259" key="4">
    <source>
        <dbReference type="Pfam" id="PF01494"/>
    </source>
</evidence>
<dbReference type="Proteomes" id="UP000572754">
    <property type="component" value="Unassembled WGS sequence"/>
</dbReference>
<dbReference type="PRINTS" id="PR00420">
    <property type="entry name" value="RNGMNOXGNASE"/>
</dbReference>
<keyword evidence="2" id="KW-0274">FAD</keyword>
<dbReference type="AlphaFoldDB" id="A0A8H5X5U3"/>
<gene>
    <name evidence="5" type="ORF">FCIRC_1920</name>
</gene>
<accession>A0A8H5X5U3</accession>
<dbReference type="InterPro" id="IPR002938">
    <property type="entry name" value="FAD-bd"/>
</dbReference>
<comment type="caution">
    <text evidence="5">The sequence shown here is derived from an EMBL/GenBank/DDBJ whole genome shotgun (WGS) entry which is preliminary data.</text>
</comment>
<organism evidence="5 6">
    <name type="scientific">Fusarium circinatum</name>
    <name type="common">Pitch canker fungus</name>
    <name type="synonym">Gibberella circinata</name>
    <dbReference type="NCBI Taxonomy" id="48490"/>
    <lineage>
        <taxon>Eukaryota</taxon>
        <taxon>Fungi</taxon>
        <taxon>Dikarya</taxon>
        <taxon>Ascomycota</taxon>
        <taxon>Pezizomycotina</taxon>
        <taxon>Sordariomycetes</taxon>
        <taxon>Hypocreomycetidae</taxon>
        <taxon>Hypocreales</taxon>
        <taxon>Nectriaceae</taxon>
        <taxon>Fusarium</taxon>
        <taxon>Fusarium fujikuroi species complex</taxon>
    </lineage>
</organism>
<sequence length="927" mass="106308">MSKLRILISGGGIAGPSAAFWLSRLGHSCTIIERFPSLRTGGQQIDIRGQGIEAAKRMGILEEIRNKAVDEDGLQWVDSQGRQKALLERNDSGKGRQSFTSEFEVMRGDLCKIIYEATKQRAQYRFGTSIESFENVGDKVKVRFSDGADESYDLVIAADGQGSRVRRKLFADDPEAVHVRDLNLNGCYYNLPREADDKNLATVYSAPGRRVISTRWHSKDRGQAYLMAMSHVEELKEVMSQDVNAQKRLFAEIFKDAGWQAPRLIKAMHETEDFYAQSIVQIKTKTWSKGRVVLLGDAGYAPSPLTGVGTTLALIGACVLSGEIARHGHDIPRALKAYEDTLRPYVEKSQKLPSFIPGIAYPKTNFGIKLQYSIIGLITKLKIDKAILALPDNVDELHKLKILVDSTYDHGIWLKFDYYWKQNGHIRHAVSAIQDMSDPMVLRLGKMRNIDDIVVVLRAPRRGYFVGAFMMMFAKMDDVYFYIRNRSVFRKSKGWSPDAKITISFTTEGVQSSQSTREAKNFWECRATKILEDPLRKYITDRAQMPYFYEYFLIFWAKLPSVPTILHDKAVRSHGHRGYQLLARNTIPDYMRKEFKETLLNLQKNIAAYAARMLVEDISWGPGWSDNLGAPDQLAWEHINYHTKSIRARYQFLLDNLLGPVGGCMDMLRLHRFKTMFSSRMNYFSLHEWGAGSDSGGLAGASSKINRRLRALFDPYATEEVLRLRQTCSHLRAVPWATASLELPLGSYSSSLWLEHYPNGIRYHWNGRSLVEWNFRWEVKKHQIRKRTYYREDRVARLSRWWECLGCCQGSLHCMSELASPCDQKRLRNTYAFIQDYDSDDPYDQLQSEDTRIGRPVIISRECIRTLKLKKGISWVGGYCTYRKLASEYTIWNTKSRSRETTAEKRDFKFICCAHSVEALCNDRVAP</sequence>
<dbReference type="GO" id="GO:0071949">
    <property type="term" value="F:FAD binding"/>
    <property type="evidence" value="ECO:0007669"/>
    <property type="project" value="InterPro"/>
</dbReference>
<dbReference type="PANTHER" id="PTHR46865">
    <property type="entry name" value="OXIDOREDUCTASE-RELATED"/>
    <property type="match status" value="1"/>
</dbReference>
<dbReference type="Gene3D" id="3.50.50.60">
    <property type="entry name" value="FAD/NAD(P)-binding domain"/>
    <property type="match status" value="1"/>
</dbReference>